<name>A0A667YGM7_9TELE</name>
<keyword evidence="6" id="KW-0597">Phosphoprotein</keyword>
<sequence length="512" mass="58016">MNEMKNIRSVLLVTFLWLKWLLDSQEGRSFQTETPCRCWQSFLSGCQTPRSGFSNVLCCSMRPAHWLLAAASLLLVSGSFAGQDICSAKPRDLPLEPRCVYRSPDPEDEAPTATEPEKIPESTNPRVWELSQANGRFALSLYKRLADSKPSDANIFMSPISVSTAFAMTKLGACNETLKQIMNVFEFDTIKEKTSDQVHFFFAKLNCRLFRKKDESTELISANRLFGEKSLVFNETYQNISEVVYGAKLLPLNFKEKPELARVTINNWISNKTENRIQDTLPEGALDSNTVLVLVNTIYFKGQWKSKFDKDNVFKSDFHVNENRSCSVSMMYQEAKFRYAHLPDEKVQLLEMPYRGDDITMVIILPARDTPLSQVEASLDLRKLSGWLEAMKETTVSVQVPRFRVEDSFSLKEKLQEMGLRDLFDPHSASLPGMLEDDNNELHISDAFHKAFLEVNEEGSEAAAATAVVAVGRSINLDREVFLADRPFLLLIREASINTLLFTGRLAEPCSH</sequence>
<keyword evidence="10 19" id="KW-0732">Signal</keyword>
<accession>A0A667YGM7</accession>
<dbReference type="FunCoup" id="A0A667YGM7">
    <property type="interactions" value="643"/>
</dbReference>
<feature type="domain" description="Serpin" evidence="20">
    <location>
        <begin position="139"/>
        <end position="509"/>
    </location>
</feature>
<dbReference type="InterPro" id="IPR023796">
    <property type="entry name" value="Serpin_dom"/>
</dbReference>
<dbReference type="Gene3D" id="3.30.497.10">
    <property type="entry name" value="Antithrombin, subunit I, domain 2"/>
    <property type="match status" value="1"/>
</dbReference>
<comment type="subcellular location">
    <subcellularLocation>
        <location evidence="1">Secreted</location>
        <location evidence="1">Extracellular space</location>
    </subcellularLocation>
</comment>
<dbReference type="InterPro" id="IPR036186">
    <property type="entry name" value="Serpin_sf"/>
</dbReference>
<feature type="signal peptide" evidence="19">
    <location>
        <begin position="1"/>
        <end position="27"/>
    </location>
</feature>
<evidence type="ECO:0000256" key="16">
    <source>
        <dbReference type="ARBA" id="ARBA00033153"/>
    </source>
</evidence>
<dbReference type="GeneTree" id="ENSGT00940000157967"/>
<dbReference type="InterPro" id="IPR000215">
    <property type="entry name" value="Serpin_fam"/>
</dbReference>
<keyword evidence="13" id="KW-1015">Disulfide bond</keyword>
<comment type="function">
    <text evidence="15">Most important serine protease inhibitor in plasma that regulates the blood coagulation cascade. AT-III inhibits thrombin, matriptase-3/TMPRSS7, as well as factors IXa, Xa and XIa. Its inhibitory activity is greatly enhanced in the presence of heparin.</text>
</comment>
<dbReference type="InParanoid" id="A0A667YGM7"/>
<keyword evidence="7" id="KW-0358">Heparin-binding</keyword>
<evidence type="ECO:0000256" key="3">
    <source>
        <dbReference type="ARBA" id="ARBA00011096"/>
    </source>
</evidence>
<evidence type="ECO:0000256" key="10">
    <source>
        <dbReference type="ARBA" id="ARBA00022729"/>
    </source>
</evidence>
<dbReference type="GO" id="GO:0005615">
    <property type="term" value="C:extracellular space"/>
    <property type="evidence" value="ECO:0007669"/>
    <property type="project" value="InterPro"/>
</dbReference>
<keyword evidence="14" id="KW-0325">Glycoprotein</keyword>
<dbReference type="InterPro" id="IPR042178">
    <property type="entry name" value="Serpin_sf_1"/>
</dbReference>
<dbReference type="GO" id="GO:0007596">
    <property type="term" value="P:blood coagulation"/>
    <property type="evidence" value="ECO:0007669"/>
    <property type="project" value="UniProtKB-KW"/>
</dbReference>
<evidence type="ECO:0000259" key="20">
    <source>
        <dbReference type="SMART" id="SM00093"/>
    </source>
</evidence>
<evidence type="ECO:0000256" key="7">
    <source>
        <dbReference type="ARBA" id="ARBA00022674"/>
    </source>
</evidence>
<evidence type="ECO:0000256" key="4">
    <source>
        <dbReference type="ARBA" id="ARBA00015267"/>
    </source>
</evidence>
<dbReference type="AlphaFoldDB" id="A0A667YGM7"/>
<dbReference type="GO" id="GO:0071391">
    <property type="term" value="P:cellular response to estrogen stimulus"/>
    <property type="evidence" value="ECO:0007669"/>
    <property type="project" value="Ensembl"/>
</dbReference>
<dbReference type="SUPFAM" id="SSF56574">
    <property type="entry name" value="Serpins"/>
    <property type="match status" value="1"/>
</dbReference>
<evidence type="ECO:0000256" key="12">
    <source>
        <dbReference type="ARBA" id="ARBA00023084"/>
    </source>
</evidence>
<gene>
    <name evidence="21" type="primary">SERPINC1</name>
    <name evidence="21" type="synonym">serpinc1</name>
</gene>
<protein>
    <recommendedName>
        <fullName evidence="4">Antithrombin-III</fullName>
    </recommendedName>
    <alternativeName>
        <fullName evidence="16">Serpin C1</fullName>
    </alternativeName>
</protein>
<dbReference type="PANTHER" id="PTHR11461:SF53">
    <property type="entry name" value="ANTITHROMBIN-III"/>
    <property type="match status" value="1"/>
</dbReference>
<reference evidence="21" key="1">
    <citation type="submission" date="2019-06" db="EMBL/GenBank/DDBJ databases">
        <authorList>
            <consortium name="Wellcome Sanger Institute Data Sharing"/>
        </authorList>
    </citation>
    <scope>NUCLEOTIDE SEQUENCE [LARGE SCALE GENOMIC DNA]</scope>
</reference>
<dbReference type="FunFam" id="3.30.497.10:FF:000008">
    <property type="entry name" value="antithrombin-III isoform X1"/>
    <property type="match status" value="1"/>
</dbReference>
<comment type="similarity">
    <text evidence="2 17">Belongs to the serpin family.</text>
</comment>
<dbReference type="InterPro" id="IPR042185">
    <property type="entry name" value="Serpin_sf_2"/>
</dbReference>
<dbReference type="Pfam" id="PF00079">
    <property type="entry name" value="Serpin"/>
    <property type="match status" value="1"/>
</dbReference>
<evidence type="ECO:0000313" key="22">
    <source>
        <dbReference type="Proteomes" id="UP000472263"/>
    </source>
</evidence>
<keyword evidence="9" id="KW-0356">Hemostasis</keyword>
<evidence type="ECO:0000256" key="14">
    <source>
        <dbReference type="ARBA" id="ARBA00023180"/>
    </source>
</evidence>
<evidence type="ECO:0000313" key="21">
    <source>
        <dbReference type="Ensembl" id="ENSMMDP00005026972.1"/>
    </source>
</evidence>
<keyword evidence="12" id="KW-0094">Blood coagulation</keyword>
<dbReference type="Ensembl" id="ENSMMDT00005027530.1">
    <property type="protein sequence ID" value="ENSMMDP00005026972.1"/>
    <property type="gene ID" value="ENSMMDG00005012851.1"/>
</dbReference>
<dbReference type="GO" id="GO:0008201">
    <property type="term" value="F:heparin binding"/>
    <property type="evidence" value="ECO:0007669"/>
    <property type="project" value="UniProtKB-KW"/>
</dbReference>
<dbReference type="PROSITE" id="PS00284">
    <property type="entry name" value="SERPIN"/>
    <property type="match status" value="1"/>
</dbReference>
<keyword evidence="11" id="KW-0722">Serine protease inhibitor</keyword>
<evidence type="ECO:0000256" key="13">
    <source>
        <dbReference type="ARBA" id="ARBA00023157"/>
    </source>
</evidence>
<dbReference type="InterPro" id="IPR023795">
    <property type="entry name" value="Serpin_CS"/>
</dbReference>
<dbReference type="GO" id="GO:0030193">
    <property type="term" value="P:regulation of blood coagulation"/>
    <property type="evidence" value="ECO:0007669"/>
    <property type="project" value="Ensembl"/>
</dbReference>
<dbReference type="Gene3D" id="2.30.39.10">
    <property type="entry name" value="Alpha-1-antitrypsin, domain 1"/>
    <property type="match status" value="1"/>
</dbReference>
<evidence type="ECO:0000256" key="5">
    <source>
        <dbReference type="ARBA" id="ARBA00022525"/>
    </source>
</evidence>
<evidence type="ECO:0000256" key="18">
    <source>
        <dbReference type="SAM" id="MobiDB-lite"/>
    </source>
</evidence>
<proteinExistence type="inferred from homology"/>
<evidence type="ECO:0000256" key="9">
    <source>
        <dbReference type="ARBA" id="ARBA00022696"/>
    </source>
</evidence>
<evidence type="ECO:0000256" key="15">
    <source>
        <dbReference type="ARBA" id="ARBA00025088"/>
    </source>
</evidence>
<evidence type="ECO:0000256" key="19">
    <source>
        <dbReference type="SAM" id="SignalP"/>
    </source>
</evidence>
<keyword evidence="5" id="KW-0964">Secreted</keyword>
<dbReference type="PANTHER" id="PTHR11461">
    <property type="entry name" value="SERINE PROTEASE INHIBITOR, SERPIN"/>
    <property type="match status" value="1"/>
</dbReference>
<comment type="subunit">
    <text evidence="3">Forms protease inhibiting heterodimer with TMPRSS7.</text>
</comment>
<reference evidence="21" key="2">
    <citation type="submission" date="2025-08" db="UniProtKB">
        <authorList>
            <consortium name="Ensembl"/>
        </authorList>
    </citation>
    <scope>IDENTIFICATION</scope>
</reference>
<feature type="region of interest" description="Disordered" evidence="18">
    <location>
        <begin position="101"/>
        <end position="122"/>
    </location>
</feature>
<dbReference type="Proteomes" id="UP000472263">
    <property type="component" value="Chromosome 4"/>
</dbReference>
<keyword evidence="22" id="KW-1185">Reference proteome</keyword>
<organism evidence="21 22">
    <name type="scientific">Myripristis murdjan</name>
    <name type="common">pinecone soldierfish</name>
    <dbReference type="NCBI Taxonomy" id="586833"/>
    <lineage>
        <taxon>Eukaryota</taxon>
        <taxon>Metazoa</taxon>
        <taxon>Chordata</taxon>
        <taxon>Craniata</taxon>
        <taxon>Vertebrata</taxon>
        <taxon>Euteleostomi</taxon>
        <taxon>Actinopterygii</taxon>
        <taxon>Neopterygii</taxon>
        <taxon>Teleostei</taxon>
        <taxon>Neoteleostei</taxon>
        <taxon>Acanthomorphata</taxon>
        <taxon>Holocentriformes</taxon>
        <taxon>Holocentridae</taxon>
        <taxon>Myripristis</taxon>
    </lineage>
</organism>
<reference evidence="21" key="3">
    <citation type="submission" date="2025-09" db="UniProtKB">
        <authorList>
            <consortium name="Ensembl"/>
        </authorList>
    </citation>
    <scope>IDENTIFICATION</scope>
</reference>
<evidence type="ECO:0000256" key="11">
    <source>
        <dbReference type="ARBA" id="ARBA00022900"/>
    </source>
</evidence>
<feature type="chain" id="PRO_5025573294" description="Antithrombin-III" evidence="19">
    <location>
        <begin position="28"/>
        <end position="512"/>
    </location>
</feature>
<evidence type="ECO:0000256" key="6">
    <source>
        <dbReference type="ARBA" id="ARBA00022553"/>
    </source>
</evidence>
<evidence type="ECO:0000256" key="8">
    <source>
        <dbReference type="ARBA" id="ARBA00022690"/>
    </source>
</evidence>
<keyword evidence="8" id="KW-0646">Protease inhibitor</keyword>
<dbReference type="GO" id="GO:0004867">
    <property type="term" value="F:serine-type endopeptidase inhibitor activity"/>
    <property type="evidence" value="ECO:0007669"/>
    <property type="project" value="UniProtKB-KW"/>
</dbReference>
<evidence type="ECO:0000256" key="1">
    <source>
        <dbReference type="ARBA" id="ARBA00004239"/>
    </source>
</evidence>
<dbReference type="SMART" id="SM00093">
    <property type="entry name" value="SERPIN"/>
    <property type="match status" value="1"/>
</dbReference>
<evidence type="ECO:0000256" key="2">
    <source>
        <dbReference type="ARBA" id="ARBA00009500"/>
    </source>
</evidence>
<evidence type="ECO:0000256" key="17">
    <source>
        <dbReference type="RuleBase" id="RU000411"/>
    </source>
</evidence>